<name>A0ABW4KK87_9BACI</name>
<evidence type="ECO:0000259" key="1">
    <source>
        <dbReference type="Pfam" id="PF12697"/>
    </source>
</evidence>
<keyword evidence="2" id="KW-0378">Hydrolase</keyword>
<comment type="caution">
    <text evidence="2">The sequence shown here is derived from an EMBL/GenBank/DDBJ whole genome shotgun (WGS) entry which is preliminary data.</text>
</comment>
<dbReference type="InterPro" id="IPR000073">
    <property type="entry name" value="AB_hydrolase_1"/>
</dbReference>
<sequence length="252" mass="28892">MIMFYREWGSRDRPLMIFLHGGGAAGWMWDHQVQYFHDYHCIVPDLPKHGKSREEKEFSIISSAEKVIELINEKGKGKKIIIIGFSLGAQIALQILSEEPEFIHYAMINSALADPIPLGIQMLEPWVTLLFPLTRSRAFSRLQSKVLYIHDDDFEKYFHDTSQMEKETLLRILQENMSFVIPDTFKHATANILITVGEKENHWMKQSAKKISQSNPNCQGLMIGGVGHGFPLAKPALFHKMARDWIEGRGLL</sequence>
<dbReference type="InterPro" id="IPR029058">
    <property type="entry name" value="AB_hydrolase_fold"/>
</dbReference>
<keyword evidence="3" id="KW-1185">Reference proteome</keyword>
<dbReference type="Proteomes" id="UP001597301">
    <property type="component" value="Unassembled WGS sequence"/>
</dbReference>
<accession>A0ABW4KK87</accession>
<organism evidence="2 3">
    <name type="scientific">Siminovitchia sediminis</name>
    <dbReference type="NCBI Taxonomy" id="1274353"/>
    <lineage>
        <taxon>Bacteria</taxon>
        <taxon>Bacillati</taxon>
        <taxon>Bacillota</taxon>
        <taxon>Bacilli</taxon>
        <taxon>Bacillales</taxon>
        <taxon>Bacillaceae</taxon>
        <taxon>Siminovitchia</taxon>
    </lineage>
</organism>
<dbReference type="Pfam" id="PF12697">
    <property type="entry name" value="Abhydrolase_6"/>
    <property type="match status" value="1"/>
</dbReference>
<dbReference type="GO" id="GO:0016787">
    <property type="term" value="F:hydrolase activity"/>
    <property type="evidence" value="ECO:0007669"/>
    <property type="project" value="UniProtKB-KW"/>
</dbReference>
<dbReference type="PANTHER" id="PTHR43798">
    <property type="entry name" value="MONOACYLGLYCEROL LIPASE"/>
    <property type="match status" value="1"/>
</dbReference>
<dbReference type="Gene3D" id="3.40.50.1820">
    <property type="entry name" value="alpha/beta hydrolase"/>
    <property type="match status" value="1"/>
</dbReference>
<protein>
    <submittedName>
        <fullName evidence="2">Alpha/beta fold hydrolase</fullName>
    </submittedName>
</protein>
<proteinExistence type="predicted"/>
<evidence type="ECO:0000313" key="2">
    <source>
        <dbReference type="EMBL" id="MFD1706603.1"/>
    </source>
</evidence>
<feature type="domain" description="AB hydrolase-1" evidence="1">
    <location>
        <begin position="17"/>
        <end position="238"/>
    </location>
</feature>
<dbReference type="SUPFAM" id="SSF53474">
    <property type="entry name" value="alpha/beta-Hydrolases"/>
    <property type="match status" value="1"/>
</dbReference>
<dbReference type="InterPro" id="IPR050266">
    <property type="entry name" value="AB_hydrolase_sf"/>
</dbReference>
<evidence type="ECO:0000313" key="3">
    <source>
        <dbReference type="Proteomes" id="UP001597301"/>
    </source>
</evidence>
<reference evidence="3" key="1">
    <citation type="journal article" date="2019" name="Int. J. Syst. Evol. Microbiol.">
        <title>The Global Catalogue of Microorganisms (GCM) 10K type strain sequencing project: providing services to taxonomists for standard genome sequencing and annotation.</title>
        <authorList>
            <consortium name="The Broad Institute Genomics Platform"/>
            <consortium name="The Broad Institute Genome Sequencing Center for Infectious Disease"/>
            <person name="Wu L."/>
            <person name="Ma J."/>
        </authorList>
    </citation>
    <scope>NUCLEOTIDE SEQUENCE [LARGE SCALE GENOMIC DNA]</scope>
    <source>
        <strain evidence="3">CGMCC 1.12295</strain>
    </source>
</reference>
<gene>
    <name evidence="2" type="ORF">ACFSCZ_07520</name>
</gene>
<dbReference type="EMBL" id="JBHUEO010000017">
    <property type="protein sequence ID" value="MFD1706603.1"/>
    <property type="molecule type" value="Genomic_DNA"/>
</dbReference>
<dbReference type="RefSeq" id="WP_380773233.1">
    <property type="nucleotide sequence ID" value="NZ_JBHUEO010000017.1"/>
</dbReference>